<keyword evidence="4 7" id="KW-0812">Transmembrane</keyword>
<organism evidence="9 10">
    <name type="scientific">Cellulosilyticum lentocellum (strain ATCC 49066 / DSM 5427 / NCIMB 11756 / RHM5)</name>
    <name type="common">Clostridium lentocellum</name>
    <dbReference type="NCBI Taxonomy" id="642492"/>
    <lineage>
        <taxon>Bacteria</taxon>
        <taxon>Bacillati</taxon>
        <taxon>Bacillota</taxon>
        <taxon>Clostridia</taxon>
        <taxon>Lachnospirales</taxon>
        <taxon>Cellulosilyticaceae</taxon>
        <taxon>Cellulosilyticum</taxon>
    </lineage>
</organism>
<evidence type="ECO:0000313" key="9">
    <source>
        <dbReference type="EMBL" id="ADZ82309.1"/>
    </source>
</evidence>
<keyword evidence="5 7" id="KW-1133">Transmembrane helix</keyword>
<dbReference type="RefSeq" id="WP_013655610.1">
    <property type="nucleotide sequence ID" value="NC_015275.1"/>
</dbReference>
<feature type="transmembrane region" description="Helical" evidence="7">
    <location>
        <begin position="103"/>
        <end position="125"/>
    </location>
</feature>
<evidence type="ECO:0000256" key="2">
    <source>
        <dbReference type="ARBA" id="ARBA00022448"/>
    </source>
</evidence>
<dbReference type="Pfam" id="PF00528">
    <property type="entry name" value="BPD_transp_1"/>
    <property type="match status" value="1"/>
</dbReference>
<evidence type="ECO:0000259" key="8">
    <source>
        <dbReference type="PROSITE" id="PS50928"/>
    </source>
</evidence>
<proteinExistence type="inferred from homology"/>
<accession>F2JM98</accession>
<dbReference type="EMBL" id="CP002582">
    <property type="protein sequence ID" value="ADZ82309.1"/>
    <property type="molecule type" value="Genomic_DNA"/>
</dbReference>
<dbReference type="PROSITE" id="PS50928">
    <property type="entry name" value="ABC_TM1"/>
    <property type="match status" value="1"/>
</dbReference>
<feature type="transmembrane region" description="Helical" evidence="7">
    <location>
        <begin position="74"/>
        <end position="96"/>
    </location>
</feature>
<evidence type="ECO:0000256" key="3">
    <source>
        <dbReference type="ARBA" id="ARBA00022475"/>
    </source>
</evidence>
<evidence type="ECO:0000256" key="7">
    <source>
        <dbReference type="RuleBase" id="RU363032"/>
    </source>
</evidence>
<dbReference type="PANTHER" id="PTHR30193">
    <property type="entry name" value="ABC TRANSPORTER PERMEASE PROTEIN"/>
    <property type="match status" value="1"/>
</dbReference>
<dbReference type="STRING" id="642492.Clole_0573"/>
<dbReference type="InterPro" id="IPR035906">
    <property type="entry name" value="MetI-like_sf"/>
</dbReference>
<dbReference type="GO" id="GO:0005886">
    <property type="term" value="C:plasma membrane"/>
    <property type="evidence" value="ECO:0007669"/>
    <property type="project" value="UniProtKB-SubCell"/>
</dbReference>
<keyword evidence="3" id="KW-1003">Cell membrane</keyword>
<dbReference type="InterPro" id="IPR000515">
    <property type="entry name" value="MetI-like"/>
</dbReference>
<dbReference type="Proteomes" id="UP000008467">
    <property type="component" value="Chromosome"/>
</dbReference>
<dbReference type="PANTHER" id="PTHR30193:SF37">
    <property type="entry name" value="INNER MEMBRANE ABC TRANSPORTER PERMEASE PROTEIN YCJO"/>
    <property type="match status" value="1"/>
</dbReference>
<dbReference type="KEGG" id="cle:Clole_0573"/>
<evidence type="ECO:0000313" key="10">
    <source>
        <dbReference type="Proteomes" id="UP000008467"/>
    </source>
</evidence>
<comment type="subcellular location">
    <subcellularLocation>
        <location evidence="1 7">Cell membrane</location>
        <topology evidence="1 7">Multi-pass membrane protein</topology>
    </subcellularLocation>
</comment>
<dbReference type="AlphaFoldDB" id="F2JM98"/>
<dbReference type="SUPFAM" id="SSF161098">
    <property type="entry name" value="MetI-like"/>
    <property type="match status" value="1"/>
</dbReference>
<feature type="transmembrane region" description="Helical" evidence="7">
    <location>
        <begin position="263"/>
        <end position="288"/>
    </location>
</feature>
<sequence length="295" mass="32631">MKNIFADKKAIFLFMLPATLFFLLIIVLPVILSGYYSTLDWNGFGMAKFIGIDNFKELFINNKDGFPKAVMNSLFFLVVSLVIQIPISLILALVLANGIKGEGFFRTVFFIPVVLATVVIGQLWMKIYNPDYGLLNTFLRAIGLGKWAKAWLGETSTALGASFVPILWQYVGYHMLLLYAAIKTISPDIYEAAQIDGASSRKMATKITIPLIIPMLKVSTILSVTGSLKVFDLVFVLTNGGPAGASEVPSTLMVKSIFNSYRYGYGSAMAVFIIIECFIFTALARGIFSQIEKRY</sequence>
<dbReference type="CDD" id="cd06261">
    <property type="entry name" value="TM_PBP2"/>
    <property type="match status" value="1"/>
</dbReference>
<evidence type="ECO:0000256" key="6">
    <source>
        <dbReference type="ARBA" id="ARBA00023136"/>
    </source>
</evidence>
<evidence type="ECO:0000256" key="1">
    <source>
        <dbReference type="ARBA" id="ARBA00004651"/>
    </source>
</evidence>
<keyword evidence="10" id="KW-1185">Reference proteome</keyword>
<dbReference type="GO" id="GO:0055085">
    <property type="term" value="P:transmembrane transport"/>
    <property type="evidence" value="ECO:0007669"/>
    <property type="project" value="InterPro"/>
</dbReference>
<dbReference type="eggNOG" id="COG1175">
    <property type="taxonomic scope" value="Bacteria"/>
</dbReference>
<feature type="transmembrane region" description="Helical" evidence="7">
    <location>
        <begin position="207"/>
        <end position="228"/>
    </location>
</feature>
<name>F2JM98_CELLD</name>
<dbReference type="Gene3D" id="1.10.3720.10">
    <property type="entry name" value="MetI-like"/>
    <property type="match status" value="1"/>
</dbReference>
<evidence type="ECO:0000256" key="5">
    <source>
        <dbReference type="ARBA" id="ARBA00022989"/>
    </source>
</evidence>
<keyword evidence="2 7" id="KW-0813">Transport</keyword>
<reference evidence="9 10" key="1">
    <citation type="journal article" date="2011" name="J. Bacteriol.">
        <title>Complete genome sequence of the cellulose-degrading bacterium Cellulosilyticum lentocellum.</title>
        <authorList>
            <consortium name="US DOE Joint Genome Institute"/>
            <person name="Miller D.A."/>
            <person name="Suen G."/>
            <person name="Bruce D."/>
            <person name="Copeland A."/>
            <person name="Cheng J.F."/>
            <person name="Detter C."/>
            <person name="Goodwin L.A."/>
            <person name="Han C.S."/>
            <person name="Hauser L.J."/>
            <person name="Land M.L."/>
            <person name="Lapidus A."/>
            <person name="Lucas S."/>
            <person name="Meincke L."/>
            <person name="Pitluck S."/>
            <person name="Tapia R."/>
            <person name="Teshima H."/>
            <person name="Woyke T."/>
            <person name="Fox B.G."/>
            <person name="Angert E.R."/>
            <person name="Currie C.R."/>
        </authorList>
    </citation>
    <scope>NUCLEOTIDE SEQUENCE [LARGE SCALE GENOMIC DNA]</scope>
    <source>
        <strain evidence="10">ATCC 49066 / DSM 5427 / NCIMB 11756 / RHM5</strain>
    </source>
</reference>
<feature type="domain" description="ABC transmembrane type-1" evidence="8">
    <location>
        <begin position="70"/>
        <end position="284"/>
    </location>
</feature>
<dbReference type="InterPro" id="IPR051393">
    <property type="entry name" value="ABC_transporter_permease"/>
</dbReference>
<protein>
    <submittedName>
        <fullName evidence="9">ABC-type transporter, integral membrane subunit</fullName>
    </submittedName>
</protein>
<gene>
    <name evidence="9" type="ordered locus">Clole_0573</name>
</gene>
<feature type="transmembrane region" description="Helical" evidence="7">
    <location>
        <begin position="12"/>
        <end position="36"/>
    </location>
</feature>
<evidence type="ECO:0000256" key="4">
    <source>
        <dbReference type="ARBA" id="ARBA00022692"/>
    </source>
</evidence>
<keyword evidence="6 7" id="KW-0472">Membrane</keyword>
<dbReference type="HOGENOM" id="CLU_016047_0_0_9"/>
<feature type="transmembrane region" description="Helical" evidence="7">
    <location>
        <begin position="166"/>
        <end position="186"/>
    </location>
</feature>
<comment type="similarity">
    <text evidence="7">Belongs to the binding-protein-dependent transport system permease family.</text>
</comment>